<reference evidence="1" key="1">
    <citation type="submission" date="2013-07" db="EMBL/GenBank/DDBJ databases">
        <title>The genome of an arbuscular mycorrhizal fungus provides insights into the evolution of the oldest plant symbiosis.</title>
        <authorList>
            <consortium name="DOE Joint Genome Institute"/>
            <person name="Tisserant E."/>
            <person name="Malbreil M."/>
            <person name="Kuo A."/>
            <person name="Kohler A."/>
            <person name="Symeonidi A."/>
            <person name="Balestrini R."/>
            <person name="Charron P."/>
            <person name="Duensing N."/>
            <person name="Frei-dit-Frey N."/>
            <person name="Gianinazzi-Pearson V."/>
            <person name="Gilbert B."/>
            <person name="Handa Y."/>
            <person name="Hijri M."/>
            <person name="Kaul R."/>
            <person name="Kawaguchi M."/>
            <person name="Krajinski F."/>
            <person name="Lammers P."/>
            <person name="Lapierre D."/>
            <person name="Masclaux F.G."/>
            <person name="Murat C."/>
            <person name="Morin E."/>
            <person name="Ndikumana S."/>
            <person name="Pagni M."/>
            <person name="Petitpierre D."/>
            <person name="Requena N."/>
            <person name="Rosikiewicz P."/>
            <person name="Riley R."/>
            <person name="Saito K."/>
            <person name="San Clemente H."/>
            <person name="Shapiro H."/>
            <person name="van Tuinen D."/>
            <person name="Becard G."/>
            <person name="Bonfante P."/>
            <person name="Paszkowski U."/>
            <person name="Shachar-Hill Y."/>
            <person name="Young J.P."/>
            <person name="Sanders I.R."/>
            <person name="Henrissat B."/>
            <person name="Rensing S.A."/>
            <person name="Grigoriev I.V."/>
            <person name="Corradi N."/>
            <person name="Roux C."/>
            <person name="Martin F."/>
        </authorList>
    </citation>
    <scope>NUCLEOTIDE SEQUENCE</scope>
    <source>
        <strain evidence="1">DAOM 197198</strain>
    </source>
</reference>
<dbReference type="HOGENOM" id="CLU_2723448_0_0_1"/>
<dbReference type="AlphaFoldDB" id="U9UZ39"/>
<protein>
    <submittedName>
        <fullName evidence="1">Uncharacterized protein</fullName>
    </submittedName>
</protein>
<gene>
    <name evidence="1" type="ORF">GLOINDRAFT_125513</name>
</gene>
<organism evidence="1">
    <name type="scientific">Rhizophagus irregularis (strain DAOM 181602 / DAOM 197198 / MUCL 43194)</name>
    <name type="common">Arbuscular mycorrhizal fungus</name>
    <name type="synonym">Glomus intraradices</name>
    <dbReference type="NCBI Taxonomy" id="747089"/>
    <lineage>
        <taxon>Eukaryota</taxon>
        <taxon>Fungi</taxon>
        <taxon>Fungi incertae sedis</taxon>
        <taxon>Mucoromycota</taxon>
        <taxon>Glomeromycotina</taxon>
        <taxon>Glomeromycetes</taxon>
        <taxon>Glomerales</taxon>
        <taxon>Glomeraceae</taxon>
        <taxon>Rhizophagus</taxon>
    </lineage>
</organism>
<dbReference type="EMBL" id="KI276912">
    <property type="protein sequence ID" value="ESA20891.1"/>
    <property type="molecule type" value="Genomic_DNA"/>
</dbReference>
<accession>U9UZ39</accession>
<name>U9UZ39_RHIID</name>
<evidence type="ECO:0000313" key="1">
    <source>
        <dbReference type="EMBL" id="ESA20891.1"/>
    </source>
</evidence>
<sequence>MRSHVKKIRKIDFFLSHLMLKVSIVLHCITEKKISNNDPSSNGFTKFVKIVKMKLYYRKKKICLKLKGFIHT</sequence>
<proteinExistence type="predicted"/>